<dbReference type="InterPro" id="IPR019594">
    <property type="entry name" value="Glu/Gly-bd"/>
</dbReference>
<accession>A0AAW1U4K7</accession>
<keyword evidence="5 14" id="KW-0812">Transmembrane</keyword>
<keyword evidence="18" id="KW-1185">Reference proteome</keyword>
<sequence>MRVLREVPNISVLIFINFFFILSLSKKELKRTHRDQDVLLHIKDLYGGNLIEASFDIIHGYPTDRIAIAYDSHTDNDFIYILTKEFMNKNITMQTFNLSTLEIQDKFFDFLSYQVKNYLDTYTMFFCNCRLYEHILLEIYDRNLIRRNMIYIFYWGKLYPKKYFLRNLHESMKIIIILNPRNNTYRVLSNQASSYRKHHLDLINWWREGYGLFHHPTFPLTSATIYADFKRKTFRVPVIHKPPWFFVSYANRSLKVLGGRDHRILSLIASKLNFKYRYIDPPERTQGNSISKNGSFQGVLGMIWRREADLFIGDVALTEERSNFVEFSFITLADSGAFITHAPSKLNEALALLRPFQWEVWPAIAITFIIMGPVLYAIVALPNFWQPRFQVRSHARLFFDCTWFTITILMKQTGKEPSSSNKSRFFIIILSLSATYVITDMYSANLTSLLARPGREKTINNLHQLADAMEQRDYKLYVERSSCSLLENGTGIYGRIWRLMKQRQPGNFLVETVEDGVKLVRDTTKVALIAGRETLYFDIQRFDSTHFHLSEKLNTAYSAIAFQLGCPYIEKINKILMAIFEAGILTKMTQNEYEKLGKQKQATSEGKTELAPNNQPDNQRNLKSSETNEKLQPISLKMVQGAFYILVIGYIFSAIILLIEIMIDKHDRMPRRKKINCIKMKKTVRLSIKPKILVVFERIRNLYRRMMHEAFVATLEYLE</sequence>
<evidence type="ECO:0000256" key="6">
    <source>
        <dbReference type="ARBA" id="ARBA00022989"/>
    </source>
</evidence>
<keyword evidence="4" id="KW-1003">Cell membrane</keyword>
<feature type="transmembrane region" description="Helical" evidence="14">
    <location>
        <begin position="360"/>
        <end position="385"/>
    </location>
</feature>
<dbReference type="GO" id="GO:0015276">
    <property type="term" value="F:ligand-gated monoatomic ion channel activity"/>
    <property type="evidence" value="ECO:0007669"/>
    <property type="project" value="InterPro"/>
</dbReference>
<dbReference type="GO" id="GO:0005886">
    <property type="term" value="C:plasma membrane"/>
    <property type="evidence" value="ECO:0007669"/>
    <property type="project" value="UniProtKB-SubCell"/>
</dbReference>
<organism evidence="17 18">
    <name type="scientific">Henosepilachna vigintioctopunctata</name>
    <dbReference type="NCBI Taxonomy" id="420089"/>
    <lineage>
        <taxon>Eukaryota</taxon>
        <taxon>Metazoa</taxon>
        <taxon>Ecdysozoa</taxon>
        <taxon>Arthropoda</taxon>
        <taxon>Hexapoda</taxon>
        <taxon>Insecta</taxon>
        <taxon>Pterygota</taxon>
        <taxon>Neoptera</taxon>
        <taxon>Endopterygota</taxon>
        <taxon>Coleoptera</taxon>
        <taxon>Polyphaga</taxon>
        <taxon>Cucujiformia</taxon>
        <taxon>Coccinelloidea</taxon>
        <taxon>Coccinellidae</taxon>
        <taxon>Epilachninae</taxon>
        <taxon>Epilachnini</taxon>
        <taxon>Henosepilachna</taxon>
    </lineage>
</organism>
<feature type="transmembrane region" description="Helical" evidence="14">
    <location>
        <begin position="641"/>
        <end position="663"/>
    </location>
</feature>
<evidence type="ECO:0000256" key="5">
    <source>
        <dbReference type="ARBA" id="ARBA00022692"/>
    </source>
</evidence>
<feature type="region of interest" description="Disordered" evidence="13">
    <location>
        <begin position="596"/>
        <end position="626"/>
    </location>
</feature>
<dbReference type="AlphaFoldDB" id="A0AAW1U4K7"/>
<evidence type="ECO:0000256" key="1">
    <source>
        <dbReference type="ARBA" id="ARBA00004651"/>
    </source>
</evidence>
<evidence type="ECO:0000256" key="4">
    <source>
        <dbReference type="ARBA" id="ARBA00022475"/>
    </source>
</evidence>
<feature type="domain" description="Ionotropic glutamate receptor L-glutamate and glycine-binding" evidence="16">
    <location>
        <begin position="232"/>
        <end position="329"/>
    </location>
</feature>
<evidence type="ECO:0000313" key="18">
    <source>
        <dbReference type="Proteomes" id="UP001431783"/>
    </source>
</evidence>
<dbReference type="Proteomes" id="UP001431783">
    <property type="component" value="Unassembled WGS sequence"/>
</dbReference>
<keyword evidence="9" id="KW-0675">Receptor</keyword>
<evidence type="ECO:0000256" key="12">
    <source>
        <dbReference type="ARBA" id="ARBA00023303"/>
    </source>
</evidence>
<evidence type="ECO:0000256" key="2">
    <source>
        <dbReference type="ARBA" id="ARBA00008685"/>
    </source>
</evidence>
<keyword evidence="8 14" id="KW-0472">Membrane</keyword>
<dbReference type="EMBL" id="JARQZJ010000042">
    <property type="protein sequence ID" value="KAK9877493.1"/>
    <property type="molecule type" value="Genomic_DNA"/>
</dbReference>
<dbReference type="InterPro" id="IPR052192">
    <property type="entry name" value="Insect_Ionotropic_Sensory_Rcpt"/>
</dbReference>
<dbReference type="InterPro" id="IPR001320">
    <property type="entry name" value="Iontro_rcpt_C"/>
</dbReference>
<keyword evidence="12" id="KW-0407">Ion channel</keyword>
<dbReference type="Gene3D" id="3.40.190.10">
    <property type="entry name" value="Periplasmic binding protein-like II"/>
    <property type="match status" value="1"/>
</dbReference>
<evidence type="ECO:0000256" key="11">
    <source>
        <dbReference type="ARBA" id="ARBA00023286"/>
    </source>
</evidence>
<protein>
    <submittedName>
        <fullName evidence="17">Uncharacterized protein</fullName>
    </submittedName>
</protein>
<evidence type="ECO:0000256" key="10">
    <source>
        <dbReference type="ARBA" id="ARBA00023180"/>
    </source>
</evidence>
<reference evidence="17 18" key="1">
    <citation type="submission" date="2023-03" db="EMBL/GenBank/DDBJ databases">
        <title>Genome insight into feeding habits of ladybird beetles.</title>
        <authorList>
            <person name="Li H.-S."/>
            <person name="Huang Y.-H."/>
            <person name="Pang H."/>
        </authorList>
    </citation>
    <scope>NUCLEOTIDE SEQUENCE [LARGE SCALE GENOMIC DNA]</scope>
    <source>
        <strain evidence="17">SYSU_2023b</strain>
        <tissue evidence="17">Whole body</tissue>
    </source>
</reference>
<feature type="domain" description="Ionotropic glutamate receptor C-terminal" evidence="15">
    <location>
        <begin position="357"/>
        <end position="649"/>
    </location>
</feature>
<keyword evidence="11" id="KW-1071">Ligand-gated ion channel</keyword>
<dbReference type="Gene3D" id="1.10.287.70">
    <property type="match status" value="1"/>
</dbReference>
<dbReference type="GO" id="GO:0050906">
    <property type="term" value="P:detection of stimulus involved in sensory perception"/>
    <property type="evidence" value="ECO:0007669"/>
    <property type="project" value="UniProtKB-ARBA"/>
</dbReference>
<feature type="compositionally biased region" description="Polar residues" evidence="13">
    <location>
        <begin position="600"/>
        <end position="625"/>
    </location>
</feature>
<comment type="similarity">
    <text evidence="2">Belongs to the glutamate-gated ion channel (TC 1.A.10.1) family.</text>
</comment>
<feature type="transmembrane region" description="Helical" evidence="14">
    <location>
        <begin position="6"/>
        <end position="24"/>
    </location>
</feature>
<dbReference type="Pfam" id="PF00060">
    <property type="entry name" value="Lig_chan"/>
    <property type="match status" value="1"/>
</dbReference>
<evidence type="ECO:0000256" key="3">
    <source>
        <dbReference type="ARBA" id="ARBA00022448"/>
    </source>
</evidence>
<keyword evidence="7" id="KW-0406">Ion transport</keyword>
<evidence type="ECO:0000256" key="8">
    <source>
        <dbReference type="ARBA" id="ARBA00023136"/>
    </source>
</evidence>
<dbReference type="SUPFAM" id="SSF53850">
    <property type="entry name" value="Periplasmic binding protein-like II"/>
    <property type="match status" value="1"/>
</dbReference>
<evidence type="ECO:0000256" key="7">
    <source>
        <dbReference type="ARBA" id="ARBA00023065"/>
    </source>
</evidence>
<dbReference type="FunFam" id="1.10.287.70:FF:000283">
    <property type="entry name" value="Ionotropic receptor 40a"/>
    <property type="match status" value="1"/>
</dbReference>
<gene>
    <name evidence="17" type="ORF">WA026_018604</name>
</gene>
<dbReference type="PANTHER" id="PTHR42643:SF30">
    <property type="entry name" value="IONOTROPIC RECEPTOR 40A-RELATED"/>
    <property type="match status" value="1"/>
</dbReference>
<evidence type="ECO:0000259" key="15">
    <source>
        <dbReference type="Pfam" id="PF00060"/>
    </source>
</evidence>
<name>A0AAW1U4K7_9CUCU</name>
<comment type="subcellular location">
    <subcellularLocation>
        <location evidence="1">Cell membrane</location>
        <topology evidence="1">Multi-pass membrane protein</topology>
    </subcellularLocation>
</comment>
<comment type="caution">
    <text evidence="17">The sequence shown here is derived from an EMBL/GenBank/DDBJ whole genome shotgun (WGS) entry which is preliminary data.</text>
</comment>
<proteinExistence type="inferred from homology"/>
<evidence type="ECO:0000256" key="14">
    <source>
        <dbReference type="SAM" id="Phobius"/>
    </source>
</evidence>
<evidence type="ECO:0000256" key="13">
    <source>
        <dbReference type="SAM" id="MobiDB-lite"/>
    </source>
</evidence>
<keyword evidence="3" id="KW-0813">Transport</keyword>
<evidence type="ECO:0000256" key="9">
    <source>
        <dbReference type="ARBA" id="ARBA00023170"/>
    </source>
</evidence>
<dbReference type="Pfam" id="PF10613">
    <property type="entry name" value="Lig_chan-Glu_bd"/>
    <property type="match status" value="1"/>
</dbReference>
<dbReference type="PANTHER" id="PTHR42643">
    <property type="entry name" value="IONOTROPIC RECEPTOR 20A-RELATED"/>
    <property type="match status" value="1"/>
</dbReference>
<keyword evidence="10" id="KW-0325">Glycoprotein</keyword>
<feature type="transmembrane region" description="Helical" evidence="14">
    <location>
        <begin position="425"/>
        <end position="444"/>
    </location>
</feature>
<evidence type="ECO:0000259" key="16">
    <source>
        <dbReference type="Pfam" id="PF10613"/>
    </source>
</evidence>
<evidence type="ECO:0000313" key="17">
    <source>
        <dbReference type="EMBL" id="KAK9877493.1"/>
    </source>
</evidence>
<keyword evidence="6 14" id="KW-1133">Transmembrane helix</keyword>